<name>A0A0U1HWX2_YERRO</name>
<evidence type="ECO:0000313" key="1">
    <source>
        <dbReference type="EMBL" id="CQI95862.1"/>
    </source>
</evidence>
<dbReference type="Proteomes" id="UP000042054">
    <property type="component" value="Unassembled WGS sequence"/>
</dbReference>
<reference evidence="1 2" key="1">
    <citation type="submission" date="2015-03" db="EMBL/GenBank/DDBJ databases">
        <authorList>
            <person name="Murphy D."/>
        </authorList>
    </citation>
    <scope>NUCLEOTIDE SEQUENCE [LARGE SCALE GENOMIC DNA]</scope>
    <source>
        <strain evidence="1 2">68/02</strain>
    </source>
</reference>
<dbReference type="InterPro" id="IPR052183">
    <property type="entry name" value="IS_Transposase"/>
</dbReference>
<dbReference type="STRING" id="29485.CH64_1763"/>
<sequence>MSLIRNAFSRLHYPIDVIAQCVHWYLAYALSLRHLEEMMAERGIVVDHSTIRKGPLQHPDGEGLFPAEQFYLLAAEKTGSATFANFSALMRQSQISSFLLCNSTLASRHLWQSRKQGGNITQKA</sequence>
<evidence type="ECO:0000313" key="2">
    <source>
        <dbReference type="Proteomes" id="UP000042054"/>
    </source>
</evidence>
<evidence type="ECO:0008006" key="3">
    <source>
        <dbReference type="Google" id="ProtNLM"/>
    </source>
</evidence>
<proteinExistence type="predicted"/>
<organism evidence="1 2">
    <name type="scientific">Yersinia rohdei</name>
    <dbReference type="NCBI Taxonomy" id="29485"/>
    <lineage>
        <taxon>Bacteria</taxon>
        <taxon>Pseudomonadati</taxon>
        <taxon>Pseudomonadota</taxon>
        <taxon>Gammaproteobacteria</taxon>
        <taxon>Enterobacterales</taxon>
        <taxon>Yersiniaceae</taxon>
        <taxon>Yersinia</taxon>
    </lineage>
</organism>
<dbReference type="PANTHER" id="PTHR35528">
    <property type="entry name" value="BLL1675 PROTEIN"/>
    <property type="match status" value="1"/>
</dbReference>
<dbReference type="PANTHER" id="PTHR35528:SF3">
    <property type="entry name" value="BLL1675 PROTEIN"/>
    <property type="match status" value="1"/>
</dbReference>
<protein>
    <recommendedName>
        <fullName evidence="3">Transposase</fullName>
    </recommendedName>
</protein>
<dbReference type="AlphaFoldDB" id="A0A0U1HWX2"/>
<accession>A0A0U1HWX2</accession>
<dbReference type="EMBL" id="CTKE01000021">
    <property type="protein sequence ID" value="CQI95862.1"/>
    <property type="molecule type" value="Genomic_DNA"/>
</dbReference>
<gene>
    <name evidence="1" type="ORF">ERS008555_03486</name>
</gene>